<reference evidence="2 3" key="1">
    <citation type="submission" date="2021-03" db="EMBL/GenBank/DDBJ databases">
        <title>Actinoplanes flavus sp. nov., a novel actinomycete isolated from Coconut Palm rhizosphere soil.</title>
        <authorList>
            <person name="Luo X."/>
        </authorList>
    </citation>
    <scope>NUCLEOTIDE SEQUENCE [LARGE SCALE GENOMIC DNA]</scope>
    <source>
        <strain evidence="2 3">NEAU-H7</strain>
    </source>
</reference>
<evidence type="ECO:0000313" key="2">
    <source>
        <dbReference type="EMBL" id="MBO3737448.1"/>
    </source>
</evidence>
<accession>A0ABS3UI97</accession>
<dbReference type="RefSeq" id="WP_208466656.1">
    <property type="nucleotide sequence ID" value="NZ_JAGFNS010000004.1"/>
</dbReference>
<keyword evidence="1" id="KW-0472">Membrane</keyword>
<protein>
    <submittedName>
        <fullName evidence="2">Uncharacterized protein</fullName>
    </submittedName>
</protein>
<proteinExistence type="predicted"/>
<organism evidence="2 3">
    <name type="scientific">Actinoplanes flavus</name>
    <dbReference type="NCBI Taxonomy" id="2820290"/>
    <lineage>
        <taxon>Bacteria</taxon>
        <taxon>Bacillati</taxon>
        <taxon>Actinomycetota</taxon>
        <taxon>Actinomycetes</taxon>
        <taxon>Micromonosporales</taxon>
        <taxon>Micromonosporaceae</taxon>
        <taxon>Actinoplanes</taxon>
    </lineage>
</organism>
<dbReference type="Proteomes" id="UP000679690">
    <property type="component" value="Unassembled WGS sequence"/>
</dbReference>
<sequence length="45" mass="4600">MTDGPQRSRRWWQNPAAVAALISALAALLTAIATLAGVLKGNGPA</sequence>
<keyword evidence="3" id="KW-1185">Reference proteome</keyword>
<comment type="caution">
    <text evidence="2">The sequence shown here is derived from an EMBL/GenBank/DDBJ whole genome shotgun (WGS) entry which is preliminary data.</text>
</comment>
<keyword evidence="1" id="KW-1133">Transmembrane helix</keyword>
<evidence type="ECO:0000313" key="3">
    <source>
        <dbReference type="Proteomes" id="UP000679690"/>
    </source>
</evidence>
<feature type="transmembrane region" description="Helical" evidence="1">
    <location>
        <begin position="16"/>
        <end position="39"/>
    </location>
</feature>
<dbReference type="EMBL" id="JAGFNS010000004">
    <property type="protein sequence ID" value="MBO3737448.1"/>
    <property type="molecule type" value="Genomic_DNA"/>
</dbReference>
<evidence type="ECO:0000256" key="1">
    <source>
        <dbReference type="SAM" id="Phobius"/>
    </source>
</evidence>
<name>A0ABS3UI97_9ACTN</name>
<keyword evidence="1" id="KW-0812">Transmembrane</keyword>
<gene>
    <name evidence="2" type="ORF">J5X75_07930</name>
</gene>